<evidence type="ECO:0000259" key="1">
    <source>
        <dbReference type="PROSITE" id="PS01179"/>
    </source>
</evidence>
<dbReference type="GO" id="GO:0005737">
    <property type="term" value="C:cytoplasm"/>
    <property type="evidence" value="ECO:0007669"/>
    <property type="project" value="TreeGrafter"/>
</dbReference>
<dbReference type="InterPro" id="IPR011993">
    <property type="entry name" value="PH-like_dom_sf"/>
</dbReference>
<dbReference type="Proteomes" id="UP000824540">
    <property type="component" value="Unassembled WGS sequence"/>
</dbReference>
<dbReference type="SUPFAM" id="SSF50729">
    <property type="entry name" value="PH domain-like"/>
    <property type="match status" value="1"/>
</dbReference>
<dbReference type="AlphaFoldDB" id="A0A8T2PBJ4"/>
<reference evidence="2" key="1">
    <citation type="thesis" date="2021" institute="BYU ScholarsArchive" country="Provo, UT, USA">
        <title>Applications of and Algorithms for Genome Assembly and Genomic Analyses with an Emphasis on Marine Teleosts.</title>
        <authorList>
            <person name="Pickett B.D."/>
        </authorList>
    </citation>
    <scope>NUCLEOTIDE SEQUENCE</scope>
    <source>
        <strain evidence="2">HI-2016</strain>
    </source>
</reference>
<evidence type="ECO:0000313" key="3">
    <source>
        <dbReference type="Proteomes" id="UP000824540"/>
    </source>
</evidence>
<dbReference type="SMART" id="SM00462">
    <property type="entry name" value="PTB"/>
    <property type="match status" value="1"/>
</dbReference>
<protein>
    <recommendedName>
        <fullName evidence="1">PID domain-containing protein</fullName>
    </recommendedName>
</protein>
<organism evidence="2 3">
    <name type="scientific">Albula glossodonta</name>
    <name type="common">roundjaw bonefish</name>
    <dbReference type="NCBI Taxonomy" id="121402"/>
    <lineage>
        <taxon>Eukaryota</taxon>
        <taxon>Metazoa</taxon>
        <taxon>Chordata</taxon>
        <taxon>Craniata</taxon>
        <taxon>Vertebrata</taxon>
        <taxon>Euteleostomi</taxon>
        <taxon>Actinopterygii</taxon>
        <taxon>Neopterygii</taxon>
        <taxon>Teleostei</taxon>
        <taxon>Albuliformes</taxon>
        <taxon>Albulidae</taxon>
        <taxon>Albula</taxon>
    </lineage>
</organism>
<dbReference type="OrthoDB" id="10069833at2759"/>
<accession>A0A8T2PBJ4</accession>
<dbReference type="Pfam" id="PF21792">
    <property type="entry name" value="DAB2_SBM"/>
    <property type="match status" value="1"/>
</dbReference>
<dbReference type="PANTHER" id="PTHR47695">
    <property type="entry name" value="PID DOMAIN-CONTAINING PROTEIN"/>
    <property type="match status" value="1"/>
</dbReference>
<dbReference type="PROSITE" id="PS01179">
    <property type="entry name" value="PID"/>
    <property type="match status" value="1"/>
</dbReference>
<dbReference type="InterPro" id="IPR006020">
    <property type="entry name" value="PTB/PI_dom"/>
</dbReference>
<name>A0A8T2PBJ4_9TELE</name>
<dbReference type="Gene3D" id="2.30.29.30">
    <property type="entry name" value="Pleckstrin-homology domain (PH domain)/Phosphotyrosine-binding domain (PTB)"/>
    <property type="match status" value="1"/>
</dbReference>
<gene>
    <name evidence="2" type="ORF">JZ751_024642</name>
</gene>
<keyword evidence="3" id="KW-1185">Reference proteome</keyword>
<comment type="caution">
    <text evidence="2">The sequence shown here is derived from an EMBL/GenBank/DDBJ whole genome shotgun (WGS) entry which is preliminary data.</text>
</comment>
<dbReference type="InterPro" id="IPR048559">
    <property type="entry name" value="DAB1/2_SBM"/>
</dbReference>
<dbReference type="PANTHER" id="PTHR47695:SF3">
    <property type="entry name" value="PID DOMAIN-CONTAINING PROTEIN"/>
    <property type="match status" value="1"/>
</dbReference>
<feature type="domain" description="PID" evidence="1">
    <location>
        <begin position="70"/>
        <end position="165"/>
    </location>
</feature>
<dbReference type="EMBL" id="JAFBMS010000007">
    <property type="protein sequence ID" value="KAG9350753.1"/>
    <property type="molecule type" value="Genomic_DNA"/>
</dbReference>
<evidence type="ECO:0000313" key="2">
    <source>
        <dbReference type="EMBL" id="KAG9350753.1"/>
    </source>
</evidence>
<sequence length="362" mass="38895">MAMIFPTTPATNMNTGMARISRIVTMEVEQPKPSVSSVVQSQSSIKAWRSSKKVPAIEKTPEYLASRFQGDGVRYKAKLIGIDEVPGPQGDKMCLDSMMKLKGWEVAGRQQGQHKQRVWLKVSSAGVRIIDERTGAVEHEHAKEKISSLKKDNSDPRAFSYIYGHEGIFKLFFIKMANANGTSLLLDEQAATPQMPLTSDVLVGIFSSETQAPTTPSFDINQPGSPLQSPWVSPLTNPTFPGHPAEVTPFTISSATACAPQGPLRAPYPSFNGPWEGPRPSIPQQTTAGWGQGCFGPQSPGMMTLPGPAWGLAQPGYPTTAGTFNIPGGEKSSQLCAPAQLPMPALWPTDPTNVSSPFSSDA</sequence>
<proteinExistence type="predicted"/>